<dbReference type="RefSeq" id="WP_092498678.1">
    <property type="nucleotide sequence ID" value="NZ_FNFV01000002.1"/>
</dbReference>
<name>A0A1G9AGQ8_9RHOB</name>
<dbReference type="OrthoDB" id="8448547at2"/>
<dbReference type="EMBL" id="FNFV01000002">
    <property type="protein sequence ID" value="SDK26556.1"/>
    <property type="molecule type" value="Genomic_DNA"/>
</dbReference>
<dbReference type="STRING" id="990712.SAMN05216257_102136"/>
<gene>
    <name evidence="1" type="ORF">SAMN05216257_102136</name>
</gene>
<evidence type="ECO:0000313" key="1">
    <source>
        <dbReference type="EMBL" id="SDK26556.1"/>
    </source>
</evidence>
<dbReference type="Proteomes" id="UP000199328">
    <property type="component" value="Unassembled WGS sequence"/>
</dbReference>
<sequence>MQDVNALDDEIEALEATLGATAGMARAFESELKAMQGTLASTSREVNVLSGGISRGLRRAFDGLVFDGMRLEDALKGVAQAMIDAAYSAAIRPVTSHFGGLLAQGIESVVSGFGLFAKGGSFAQGRVMPFAQGGVVSGPTTFPMRGGVGLMGEAGPEAIMPLKRGADGKLGVAVQGGAAARPVQVVMNISTPDVEGFRRGQTQIAASMTRLLSRGQRNR</sequence>
<keyword evidence="2" id="KW-1185">Reference proteome</keyword>
<evidence type="ECO:0000313" key="2">
    <source>
        <dbReference type="Proteomes" id="UP000199328"/>
    </source>
</evidence>
<reference evidence="2" key="1">
    <citation type="submission" date="2016-10" db="EMBL/GenBank/DDBJ databases">
        <authorList>
            <person name="Varghese N."/>
            <person name="Submissions S."/>
        </authorList>
    </citation>
    <scope>NUCLEOTIDE SEQUENCE [LARGE SCALE GENOMIC DNA]</scope>
    <source>
        <strain evidence="2">CGMCC 1.10789</strain>
    </source>
</reference>
<protein>
    <submittedName>
        <fullName evidence="1">Phage tail tape measure protein, lambda family</fullName>
    </submittedName>
</protein>
<proteinExistence type="predicted"/>
<organism evidence="1 2">
    <name type="scientific">Meinhardsimonia xiamenensis</name>
    <dbReference type="NCBI Taxonomy" id="990712"/>
    <lineage>
        <taxon>Bacteria</taxon>
        <taxon>Pseudomonadati</taxon>
        <taxon>Pseudomonadota</taxon>
        <taxon>Alphaproteobacteria</taxon>
        <taxon>Rhodobacterales</taxon>
        <taxon>Paracoccaceae</taxon>
        <taxon>Meinhardsimonia</taxon>
    </lineage>
</organism>
<dbReference type="AlphaFoldDB" id="A0A1G9AGQ8"/>
<accession>A0A1G9AGQ8</accession>